<feature type="compositionally biased region" description="Polar residues" evidence="2">
    <location>
        <begin position="645"/>
        <end position="656"/>
    </location>
</feature>
<feature type="region of interest" description="Disordered" evidence="2">
    <location>
        <begin position="892"/>
        <end position="922"/>
    </location>
</feature>
<feature type="compositionally biased region" description="Acidic residues" evidence="2">
    <location>
        <begin position="39"/>
        <end position="51"/>
    </location>
</feature>
<dbReference type="RefSeq" id="XP_024703305.1">
    <property type="nucleotide sequence ID" value="XM_024851643.1"/>
</dbReference>
<dbReference type="OrthoDB" id="2159786at2759"/>
<evidence type="ECO:0000313" key="4">
    <source>
        <dbReference type="EMBL" id="PLB48003.1"/>
    </source>
</evidence>
<evidence type="ECO:0000256" key="2">
    <source>
        <dbReference type="SAM" id="MobiDB-lite"/>
    </source>
</evidence>
<evidence type="ECO:0000259" key="3">
    <source>
        <dbReference type="Pfam" id="PF15463"/>
    </source>
</evidence>
<dbReference type="PANTHER" id="PTHR28244">
    <property type="entry name" value="RNA POLYMERASE I-SPECIFIC TRANSCRIPTION INITIATION FACTOR RRN11"/>
    <property type="match status" value="1"/>
</dbReference>
<dbReference type="GO" id="GO:0070860">
    <property type="term" value="C:RNA polymerase I core factor complex"/>
    <property type="evidence" value="ECO:0007669"/>
    <property type="project" value="TreeGrafter"/>
</dbReference>
<protein>
    <recommendedName>
        <fullName evidence="3">Extracellular mutant protein 11 C-terminal domain-containing protein</fullName>
    </recommendedName>
</protein>
<gene>
    <name evidence="4" type="ORF">P170DRAFT_456678</name>
</gene>
<dbReference type="GO" id="GO:0042790">
    <property type="term" value="P:nucleolar large rRNA transcription by RNA polymerase I"/>
    <property type="evidence" value="ECO:0007669"/>
    <property type="project" value="TreeGrafter"/>
</dbReference>
<feature type="region of interest" description="Disordered" evidence="2">
    <location>
        <begin position="793"/>
        <end position="828"/>
    </location>
</feature>
<accession>A0A2I2G580</accession>
<dbReference type="GeneID" id="36559342"/>
<evidence type="ECO:0000313" key="5">
    <source>
        <dbReference type="Proteomes" id="UP000234275"/>
    </source>
</evidence>
<evidence type="ECO:0000256" key="1">
    <source>
        <dbReference type="SAM" id="Coils"/>
    </source>
</evidence>
<dbReference type="EMBL" id="MSFO01000005">
    <property type="protein sequence ID" value="PLB48003.1"/>
    <property type="molecule type" value="Genomic_DNA"/>
</dbReference>
<dbReference type="InterPro" id="IPR007224">
    <property type="entry name" value="TIF_Rrn11"/>
</dbReference>
<feature type="region of interest" description="Disordered" evidence="2">
    <location>
        <begin position="587"/>
        <end position="729"/>
    </location>
</feature>
<dbReference type="AlphaFoldDB" id="A0A2I2G580"/>
<reference evidence="4 5" key="1">
    <citation type="submission" date="2016-12" db="EMBL/GenBank/DDBJ databases">
        <title>The genomes of Aspergillus section Nigri reveals drivers in fungal speciation.</title>
        <authorList>
            <consortium name="DOE Joint Genome Institute"/>
            <person name="Vesth T.C."/>
            <person name="Nybo J."/>
            <person name="Theobald S."/>
            <person name="Brandl J."/>
            <person name="Frisvad J.C."/>
            <person name="Nielsen K.F."/>
            <person name="Lyhne E.K."/>
            <person name="Kogle M.E."/>
            <person name="Kuo A."/>
            <person name="Riley R."/>
            <person name="Clum A."/>
            <person name="Nolan M."/>
            <person name="Lipzen A."/>
            <person name="Salamov A."/>
            <person name="Henrissat B."/>
            <person name="Wiebenga A."/>
            <person name="De Vries R.P."/>
            <person name="Grigoriev I.V."/>
            <person name="Mortensen U.H."/>
            <person name="Andersen M.R."/>
            <person name="Baker S.E."/>
        </authorList>
    </citation>
    <scope>NUCLEOTIDE SEQUENCE [LARGE SCALE GENOMIC DNA]</scope>
    <source>
        <strain evidence="4 5">IBT 23096</strain>
    </source>
</reference>
<feature type="region of interest" description="Disordered" evidence="2">
    <location>
        <begin position="277"/>
        <end position="303"/>
    </location>
</feature>
<feature type="compositionally biased region" description="Pro residues" evidence="2">
    <location>
        <begin position="812"/>
        <end position="823"/>
    </location>
</feature>
<organism evidence="4 5">
    <name type="scientific">Aspergillus steynii IBT 23096</name>
    <dbReference type="NCBI Taxonomy" id="1392250"/>
    <lineage>
        <taxon>Eukaryota</taxon>
        <taxon>Fungi</taxon>
        <taxon>Dikarya</taxon>
        <taxon>Ascomycota</taxon>
        <taxon>Pezizomycotina</taxon>
        <taxon>Eurotiomycetes</taxon>
        <taxon>Eurotiomycetidae</taxon>
        <taxon>Eurotiales</taxon>
        <taxon>Aspergillaceae</taxon>
        <taxon>Aspergillus</taxon>
        <taxon>Aspergillus subgen. Circumdati</taxon>
    </lineage>
</organism>
<feature type="compositionally biased region" description="Low complexity" evidence="2">
    <location>
        <begin position="52"/>
        <end position="62"/>
    </location>
</feature>
<dbReference type="Pfam" id="PF04090">
    <property type="entry name" value="Rrn11"/>
    <property type="match status" value="1"/>
</dbReference>
<feature type="compositionally biased region" description="Basic and acidic residues" evidence="2">
    <location>
        <begin position="892"/>
        <end position="908"/>
    </location>
</feature>
<sequence>MAFTPSASAFSLPLPSWRQPVSLRVAQFESKKRKKDLDDWGDTDNDTEGETTDAASETAATGPSLTLSPEEAHQYRVAGLPFDQELPGGNFPHGPAKDENIPLQTQGRTLKELSSLSSPIYPPQSAAHQGNLRLQHFGVLSSILHRCLLQRDYVRAGRAWGLLLREEYNGTPLDVRTEGRWGIGAEILLRRGHQTSENVPQGDDGTAQATESSKMLFTRKGFEDAKQYYETLIIQHPFRKVDPDAISPLHFYPAMFGLWIYVTQEESQTACQKILEHQENSSEGWEDDDAASDLEGHGGSRNKTRALIAEARKSELEEAQRIAARMDEVLMSPPYSDSSDLLELRGMVSLWIGDLFVSSLPYPENDEYDDERTTPTDDLHDSIQIRREQRLAADKRENEIERSEELFEKSRRRGKGMASTLEDLACLKNYVHSKEATQLRQPINDAAPNHQLRQDLADQARVDVPSTNFMPSLPPHANRQPEYQGPAHAPAENAAQRDMFDTDVEGIDDSTVAATSVMGGDDVPYQFPLATNTQHYRPDGNMHAKSLHHFRQTRRPYDPKWYENLGDRALKTAGFDSDDIDNESQLTSVVGDDEDSDDTKSNHSQKRRGVEAPLSKRLQNFWSASRKPYPKSTSPAQEEPMKTASYGQSISETRAPNQALPISAPRKITLPHNMSTTPRTRFSPPKPSLLDKLESTPTRRASGPRPQPTRKTGVSIVSPEPPGDDEGLFDLDYGRPGSVQSFNRFDMTNLDALDDEDPINDPFARRNSVRRISPEPIQPKKRHLDLDYPPEVLRQKSFSELQAEPFDHIPSTTPPPTAPPTQVPPEDKISYLMESPDAERRDYFSNLDMDEWEDCGDQLIEEFSKMLNQMKDLRRARRKTAANYEAEIKRRHDTVEEQSSDLDKKLEGMRTGGTEVLRGRTP</sequence>
<name>A0A2I2G580_9EURO</name>
<feature type="region of interest" description="Disordered" evidence="2">
    <location>
        <begin position="473"/>
        <end position="492"/>
    </location>
</feature>
<feature type="region of interest" description="Disordered" evidence="2">
    <location>
        <begin position="28"/>
        <end position="65"/>
    </location>
</feature>
<dbReference type="GO" id="GO:0001164">
    <property type="term" value="F:RNA polymerase I core promoter sequence-specific DNA binding"/>
    <property type="evidence" value="ECO:0007669"/>
    <property type="project" value="InterPro"/>
</dbReference>
<keyword evidence="1" id="KW-0175">Coiled coil</keyword>
<dbReference type="InterPro" id="IPR029178">
    <property type="entry name" value="Ecm11_C"/>
</dbReference>
<dbReference type="Pfam" id="PF15463">
    <property type="entry name" value="ECM11"/>
    <property type="match status" value="1"/>
</dbReference>
<dbReference type="PANTHER" id="PTHR28244:SF1">
    <property type="entry name" value="RNA POLYMERASE I-SPECIFIC TRANSCRIPTION INITIATION FACTOR RRN11"/>
    <property type="match status" value="1"/>
</dbReference>
<dbReference type="GO" id="GO:0017025">
    <property type="term" value="F:TBP-class protein binding"/>
    <property type="evidence" value="ECO:0007669"/>
    <property type="project" value="TreeGrafter"/>
</dbReference>
<keyword evidence="5" id="KW-1185">Reference proteome</keyword>
<feature type="coiled-coil region" evidence="1">
    <location>
        <begin position="386"/>
        <end position="413"/>
    </location>
</feature>
<comment type="caution">
    <text evidence="4">The sequence shown here is derived from an EMBL/GenBank/DDBJ whole genome shotgun (WGS) entry which is preliminary data.</text>
</comment>
<dbReference type="Proteomes" id="UP000234275">
    <property type="component" value="Unassembled WGS sequence"/>
</dbReference>
<feature type="domain" description="Extracellular mutant protein 11 C-terminal" evidence="3">
    <location>
        <begin position="787"/>
        <end position="917"/>
    </location>
</feature>
<dbReference type="GO" id="GO:0001181">
    <property type="term" value="F:RNA polymerase I general transcription initiation factor activity"/>
    <property type="evidence" value="ECO:0007669"/>
    <property type="project" value="InterPro"/>
</dbReference>
<dbReference type="InterPro" id="IPR053029">
    <property type="entry name" value="RNA_pol_I-specific_init_factor"/>
</dbReference>
<proteinExistence type="predicted"/>
<dbReference type="VEuPathDB" id="FungiDB:P170DRAFT_456678"/>